<dbReference type="NCBIfam" id="TIGR00380">
    <property type="entry name" value="cobal_cbiB"/>
    <property type="match status" value="1"/>
</dbReference>
<evidence type="ECO:0000256" key="6">
    <source>
        <dbReference type="ARBA" id="ARBA00022692"/>
    </source>
</evidence>
<comment type="subcellular location">
    <subcellularLocation>
        <location evidence="1 9">Cell membrane</location>
        <topology evidence="1 9">Multi-pass membrane protein</topology>
    </subcellularLocation>
</comment>
<keyword evidence="11" id="KW-1185">Reference proteome</keyword>
<keyword evidence="6 9" id="KW-0812">Transmembrane</keyword>
<feature type="transmembrane region" description="Helical" evidence="9">
    <location>
        <begin position="299"/>
        <end position="318"/>
    </location>
</feature>
<name>A0A3P7PQ86_9FIRM</name>
<dbReference type="PANTHER" id="PTHR34308:SF1">
    <property type="entry name" value="COBALAMIN BIOSYNTHESIS PROTEIN CBIB"/>
    <property type="match status" value="1"/>
</dbReference>
<feature type="transmembrane region" description="Helical" evidence="9">
    <location>
        <begin position="211"/>
        <end position="231"/>
    </location>
</feature>
<dbReference type="RefSeq" id="WP_125136055.1">
    <property type="nucleotide sequence ID" value="NZ_LR130778.1"/>
</dbReference>
<organism evidence="10 11">
    <name type="scientific">Petrocella atlantisensis</name>
    <dbReference type="NCBI Taxonomy" id="2173034"/>
    <lineage>
        <taxon>Bacteria</taxon>
        <taxon>Bacillati</taxon>
        <taxon>Bacillota</taxon>
        <taxon>Clostridia</taxon>
        <taxon>Lachnospirales</taxon>
        <taxon>Vallitaleaceae</taxon>
        <taxon>Petrocella</taxon>
    </lineage>
</organism>
<dbReference type="GO" id="GO:0009236">
    <property type="term" value="P:cobalamin biosynthetic process"/>
    <property type="evidence" value="ECO:0007669"/>
    <property type="project" value="UniProtKB-UniRule"/>
</dbReference>
<dbReference type="AlphaFoldDB" id="A0A3P7PQ86"/>
<feature type="transmembrane region" description="Helical" evidence="9">
    <location>
        <begin position="158"/>
        <end position="177"/>
    </location>
</feature>
<evidence type="ECO:0000256" key="3">
    <source>
        <dbReference type="ARBA" id="ARBA00006263"/>
    </source>
</evidence>
<dbReference type="HAMAP" id="MF_00024">
    <property type="entry name" value="CobD_CbiB"/>
    <property type="match status" value="1"/>
</dbReference>
<comment type="function">
    <text evidence="9">Converts cobyric acid to cobinamide by the addition of aminopropanol on the F carboxylic group.</text>
</comment>
<accession>A0A3P7PQ86</accession>
<dbReference type="OrthoDB" id="9811967at2"/>
<comment type="similarity">
    <text evidence="3 9">Belongs to the CobD/CbiB family.</text>
</comment>
<protein>
    <recommendedName>
        <fullName evidence="9">Cobalamin biosynthesis protein CobD</fullName>
    </recommendedName>
</protein>
<evidence type="ECO:0000256" key="5">
    <source>
        <dbReference type="ARBA" id="ARBA00022573"/>
    </source>
</evidence>
<evidence type="ECO:0000256" key="7">
    <source>
        <dbReference type="ARBA" id="ARBA00022989"/>
    </source>
</evidence>
<dbReference type="KEGG" id="cbar:PATL70BA_0700"/>
<dbReference type="UniPathway" id="UPA00148"/>
<evidence type="ECO:0000256" key="9">
    <source>
        <dbReference type="HAMAP-Rule" id="MF_00024"/>
    </source>
</evidence>
<comment type="pathway">
    <text evidence="2 9">Cofactor biosynthesis; adenosylcobalamin biosynthesis.</text>
</comment>
<evidence type="ECO:0000313" key="11">
    <source>
        <dbReference type="Proteomes" id="UP000279029"/>
    </source>
</evidence>
<gene>
    <name evidence="9 10" type="primary">cobD</name>
    <name evidence="10" type="ORF">PATL70BA_0700</name>
</gene>
<dbReference type="Pfam" id="PF03186">
    <property type="entry name" value="CobD_Cbib"/>
    <property type="match status" value="1"/>
</dbReference>
<keyword evidence="4 9" id="KW-1003">Cell membrane</keyword>
<dbReference type="PANTHER" id="PTHR34308">
    <property type="entry name" value="COBALAMIN BIOSYNTHESIS PROTEIN CBIB"/>
    <property type="match status" value="1"/>
</dbReference>
<dbReference type="GO" id="GO:0048472">
    <property type="term" value="F:threonine-phosphate decarboxylase activity"/>
    <property type="evidence" value="ECO:0007669"/>
    <property type="project" value="InterPro"/>
</dbReference>
<feature type="transmembrane region" description="Helical" evidence="9">
    <location>
        <begin position="50"/>
        <end position="74"/>
    </location>
</feature>
<evidence type="ECO:0000256" key="4">
    <source>
        <dbReference type="ARBA" id="ARBA00022475"/>
    </source>
</evidence>
<evidence type="ECO:0000313" key="10">
    <source>
        <dbReference type="EMBL" id="VDN46567.1"/>
    </source>
</evidence>
<dbReference type="InterPro" id="IPR004485">
    <property type="entry name" value="Cobalamin_biosynth_CobD/CbiB"/>
</dbReference>
<dbReference type="GO" id="GO:0005886">
    <property type="term" value="C:plasma membrane"/>
    <property type="evidence" value="ECO:0007669"/>
    <property type="project" value="UniProtKB-SubCell"/>
</dbReference>
<proteinExistence type="inferred from homology"/>
<dbReference type="GO" id="GO:0015420">
    <property type="term" value="F:ABC-type vitamin B12 transporter activity"/>
    <property type="evidence" value="ECO:0007669"/>
    <property type="project" value="UniProtKB-UniRule"/>
</dbReference>
<keyword evidence="8 9" id="KW-0472">Membrane</keyword>
<evidence type="ECO:0000256" key="8">
    <source>
        <dbReference type="ARBA" id="ARBA00023136"/>
    </source>
</evidence>
<dbReference type="EMBL" id="LR130778">
    <property type="protein sequence ID" value="VDN46567.1"/>
    <property type="molecule type" value="Genomic_DNA"/>
</dbReference>
<sequence>MKPVYILVAVTFLDYVIGDPPNWPHPIAYIGKLISWLEYRLRKYGLATKIGGFILFLLTVLITLSILTLIIGLSAVGGKIVESIVLVYFLTSALAATCLKKEVMKVASALENGTIEESRLALSYLVGRDTQALTHEGIIRGTVETTAENTIDGVIAPIFYMVLGLILGCPVQMVFLYKTINTLDSMVGYIQEPYTHIGYVSAKMDDLVNLIPARLGSLLMLLSGFILKLDVGQGLRIWKRDCGKHKSPNAGYPESVVAGLLGIRLGGTHTYFSQVLEKPIIGDSIREIEVHDIKTTTQIMYVSEGLLILLSSGLLLLIS</sequence>
<keyword evidence="7 9" id="KW-1133">Transmembrane helix</keyword>
<feature type="transmembrane region" description="Helical" evidence="9">
    <location>
        <begin position="80"/>
        <end position="99"/>
    </location>
</feature>
<keyword evidence="5 9" id="KW-0169">Cobalamin biosynthesis</keyword>
<reference evidence="10 11" key="1">
    <citation type="submission" date="2018-09" db="EMBL/GenBank/DDBJ databases">
        <authorList>
            <person name="Postec A."/>
        </authorList>
    </citation>
    <scope>NUCLEOTIDE SEQUENCE [LARGE SCALE GENOMIC DNA]</scope>
    <source>
        <strain evidence="10">70B-A</strain>
    </source>
</reference>
<evidence type="ECO:0000256" key="1">
    <source>
        <dbReference type="ARBA" id="ARBA00004651"/>
    </source>
</evidence>
<evidence type="ECO:0000256" key="2">
    <source>
        <dbReference type="ARBA" id="ARBA00004953"/>
    </source>
</evidence>
<dbReference type="Proteomes" id="UP000279029">
    <property type="component" value="Chromosome"/>
</dbReference>